<proteinExistence type="predicted"/>
<dbReference type="Proteomes" id="UP001066276">
    <property type="component" value="Chromosome 1_2"/>
</dbReference>
<evidence type="ECO:0000313" key="2">
    <source>
        <dbReference type="Proteomes" id="UP001066276"/>
    </source>
</evidence>
<name>A0AAV7W4L6_PLEWA</name>
<gene>
    <name evidence="1" type="ORF">NDU88_002873</name>
</gene>
<protein>
    <submittedName>
        <fullName evidence="1">Uncharacterized protein</fullName>
    </submittedName>
</protein>
<dbReference type="AlphaFoldDB" id="A0AAV7W4L6"/>
<organism evidence="1 2">
    <name type="scientific">Pleurodeles waltl</name>
    <name type="common">Iberian ribbed newt</name>
    <dbReference type="NCBI Taxonomy" id="8319"/>
    <lineage>
        <taxon>Eukaryota</taxon>
        <taxon>Metazoa</taxon>
        <taxon>Chordata</taxon>
        <taxon>Craniata</taxon>
        <taxon>Vertebrata</taxon>
        <taxon>Euteleostomi</taxon>
        <taxon>Amphibia</taxon>
        <taxon>Batrachia</taxon>
        <taxon>Caudata</taxon>
        <taxon>Salamandroidea</taxon>
        <taxon>Salamandridae</taxon>
        <taxon>Pleurodelinae</taxon>
        <taxon>Pleurodeles</taxon>
    </lineage>
</organism>
<keyword evidence="2" id="KW-1185">Reference proteome</keyword>
<dbReference type="EMBL" id="JANPWB010000002">
    <property type="protein sequence ID" value="KAJ1207482.1"/>
    <property type="molecule type" value="Genomic_DNA"/>
</dbReference>
<sequence length="69" mass="7591">MPPLPAALYWTPQVESSLPRELREEFRVSSAARSLSLTRSHSLALGSPHLCPTLLVLRNSGPTQPEPSR</sequence>
<evidence type="ECO:0000313" key="1">
    <source>
        <dbReference type="EMBL" id="KAJ1207482.1"/>
    </source>
</evidence>
<comment type="caution">
    <text evidence="1">The sequence shown here is derived from an EMBL/GenBank/DDBJ whole genome shotgun (WGS) entry which is preliminary data.</text>
</comment>
<accession>A0AAV7W4L6</accession>
<reference evidence="1" key="1">
    <citation type="journal article" date="2022" name="bioRxiv">
        <title>Sequencing and chromosome-scale assembly of the giantPleurodeles waltlgenome.</title>
        <authorList>
            <person name="Brown T."/>
            <person name="Elewa A."/>
            <person name="Iarovenko S."/>
            <person name="Subramanian E."/>
            <person name="Araus A.J."/>
            <person name="Petzold A."/>
            <person name="Susuki M."/>
            <person name="Suzuki K.-i.T."/>
            <person name="Hayashi T."/>
            <person name="Toyoda A."/>
            <person name="Oliveira C."/>
            <person name="Osipova E."/>
            <person name="Leigh N.D."/>
            <person name="Simon A."/>
            <person name="Yun M.H."/>
        </authorList>
    </citation>
    <scope>NUCLEOTIDE SEQUENCE</scope>
    <source>
        <strain evidence="1">20211129_DDA</strain>
        <tissue evidence="1">Liver</tissue>
    </source>
</reference>